<evidence type="ECO:0000256" key="7">
    <source>
        <dbReference type="ARBA" id="ARBA00022982"/>
    </source>
</evidence>
<feature type="transmembrane region" description="Helical" evidence="12">
    <location>
        <begin position="235"/>
        <end position="252"/>
    </location>
</feature>
<keyword evidence="15" id="KW-1185">Reference proteome</keyword>
<evidence type="ECO:0000256" key="11">
    <source>
        <dbReference type="SAM" id="MobiDB-lite"/>
    </source>
</evidence>
<feature type="transmembrane region" description="Helical" evidence="12">
    <location>
        <begin position="88"/>
        <end position="109"/>
    </location>
</feature>
<dbReference type="PROSITE" id="PS50939">
    <property type="entry name" value="CYTOCHROME_B561"/>
    <property type="match status" value="1"/>
</dbReference>
<dbReference type="Proteomes" id="UP001302321">
    <property type="component" value="Unassembled WGS sequence"/>
</dbReference>
<evidence type="ECO:0000256" key="12">
    <source>
        <dbReference type="SAM" id="Phobius"/>
    </source>
</evidence>
<dbReference type="Gene3D" id="1.20.120.1770">
    <property type="match status" value="1"/>
</dbReference>
<keyword evidence="6" id="KW-0479">Metal-binding</keyword>
<feature type="transmembrane region" description="Helical" evidence="12">
    <location>
        <begin position="55"/>
        <end position="76"/>
    </location>
</feature>
<keyword evidence="5 12" id="KW-0812">Transmembrane</keyword>
<evidence type="ECO:0000256" key="8">
    <source>
        <dbReference type="ARBA" id="ARBA00022989"/>
    </source>
</evidence>
<feature type="region of interest" description="Disordered" evidence="11">
    <location>
        <begin position="1"/>
        <end position="43"/>
    </location>
</feature>
<dbReference type="PANTHER" id="PTHR15422:SF45">
    <property type="entry name" value="CYTOCHROME B561 DOMAIN-CONTAINING PROTEIN"/>
    <property type="match status" value="1"/>
</dbReference>
<evidence type="ECO:0000256" key="1">
    <source>
        <dbReference type="ARBA" id="ARBA00001970"/>
    </source>
</evidence>
<keyword evidence="9" id="KW-0408">Iron</keyword>
<keyword evidence="3" id="KW-0813">Transport</keyword>
<keyword evidence="8 12" id="KW-1133">Transmembrane helix</keyword>
<feature type="domain" description="Cytochrome b561" evidence="13">
    <location>
        <begin position="55"/>
        <end position="255"/>
    </location>
</feature>
<dbReference type="GO" id="GO:0140575">
    <property type="term" value="F:transmembrane monodehydroascorbate reductase activity"/>
    <property type="evidence" value="ECO:0007669"/>
    <property type="project" value="InterPro"/>
</dbReference>
<dbReference type="PANTHER" id="PTHR15422">
    <property type="entry name" value="OS05G0565100 PROTEIN"/>
    <property type="match status" value="1"/>
</dbReference>
<evidence type="ECO:0000256" key="2">
    <source>
        <dbReference type="ARBA" id="ARBA00004141"/>
    </source>
</evidence>
<evidence type="ECO:0000256" key="5">
    <source>
        <dbReference type="ARBA" id="ARBA00022692"/>
    </source>
</evidence>
<keyword evidence="10 12" id="KW-0472">Membrane</keyword>
<keyword evidence="7" id="KW-0249">Electron transport</keyword>
<dbReference type="CDD" id="cd08761">
    <property type="entry name" value="Cyt_b561_CYB561D2_like"/>
    <property type="match status" value="1"/>
</dbReference>
<evidence type="ECO:0000256" key="6">
    <source>
        <dbReference type="ARBA" id="ARBA00022723"/>
    </source>
</evidence>
<evidence type="ECO:0000256" key="10">
    <source>
        <dbReference type="ARBA" id="ARBA00023136"/>
    </source>
</evidence>
<evidence type="ECO:0000313" key="15">
    <source>
        <dbReference type="Proteomes" id="UP001302321"/>
    </source>
</evidence>
<gene>
    <name evidence="14" type="ORF">QBC36DRAFT_320323</name>
</gene>
<keyword evidence="4" id="KW-0349">Heme</keyword>
<dbReference type="SMART" id="SM00665">
    <property type="entry name" value="B561"/>
    <property type="match status" value="1"/>
</dbReference>
<reference evidence="14" key="1">
    <citation type="journal article" date="2023" name="Mol. Phylogenet. Evol.">
        <title>Genome-scale phylogeny and comparative genomics of the fungal order Sordariales.</title>
        <authorList>
            <person name="Hensen N."/>
            <person name="Bonometti L."/>
            <person name="Westerberg I."/>
            <person name="Brannstrom I.O."/>
            <person name="Guillou S."/>
            <person name="Cros-Aarteil S."/>
            <person name="Calhoun S."/>
            <person name="Haridas S."/>
            <person name="Kuo A."/>
            <person name="Mondo S."/>
            <person name="Pangilinan J."/>
            <person name="Riley R."/>
            <person name="LaButti K."/>
            <person name="Andreopoulos B."/>
            <person name="Lipzen A."/>
            <person name="Chen C."/>
            <person name="Yan M."/>
            <person name="Daum C."/>
            <person name="Ng V."/>
            <person name="Clum A."/>
            <person name="Steindorff A."/>
            <person name="Ohm R.A."/>
            <person name="Martin F."/>
            <person name="Silar P."/>
            <person name="Natvig D.O."/>
            <person name="Lalanne C."/>
            <person name="Gautier V."/>
            <person name="Ament-Velasquez S.L."/>
            <person name="Kruys A."/>
            <person name="Hutchinson M.I."/>
            <person name="Powell A.J."/>
            <person name="Barry K."/>
            <person name="Miller A.N."/>
            <person name="Grigoriev I.V."/>
            <person name="Debuchy R."/>
            <person name="Gladieux P."/>
            <person name="Hiltunen Thoren M."/>
            <person name="Johannesson H."/>
        </authorList>
    </citation>
    <scope>NUCLEOTIDE SEQUENCE</scope>
    <source>
        <strain evidence="14">CBS 892.96</strain>
    </source>
</reference>
<protein>
    <submittedName>
        <fullName evidence="14">Eukaryotic cytochrome b561-domain-containing protein</fullName>
    </submittedName>
</protein>
<evidence type="ECO:0000256" key="3">
    <source>
        <dbReference type="ARBA" id="ARBA00022448"/>
    </source>
</evidence>
<feature type="transmembrane region" description="Helical" evidence="12">
    <location>
        <begin position="160"/>
        <end position="184"/>
    </location>
</feature>
<dbReference type="GO" id="GO:0016020">
    <property type="term" value="C:membrane"/>
    <property type="evidence" value="ECO:0007669"/>
    <property type="project" value="UniProtKB-SubCell"/>
</dbReference>
<dbReference type="InterPro" id="IPR006593">
    <property type="entry name" value="Cyt_b561/ferric_Rdtase_TM"/>
</dbReference>
<feature type="compositionally biased region" description="Basic and acidic residues" evidence="11">
    <location>
        <begin position="21"/>
        <end position="31"/>
    </location>
</feature>
<feature type="transmembrane region" description="Helical" evidence="12">
    <location>
        <begin position="204"/>
        <end position="223"/>
    </location>
</feature>
<comment type="caution">
    <text evidence="14">The sequence shown here is derived from an EMBL/GenBank/DDBJ whole genome shotgun (WGS) entry which is preliminary data.</text>
</comment>
<feature type="transmembrane region" description="Helical" evidence="12">
    <location>
        <begin position="130"/>
        <end position="148"/>
    </location>
</feature>
<accession>A0AAN6WE18</accession>
<dbReference type="AlphaFoldDB" id="A0AAN6WE18"/>
<feature type="compositionally biased region" description="Low complexity" evidence="11">
    <location>
        <begin position="1"/>
        <end position="13"/>
    </location>
</feature>
<sequence length="262" mass="28870">MASTNPSLPQLPEEIPPPPSHSDHHPEHLPNESEPLLGRPGDAIQRSNAPMYRNLYLGTGILTQAGLLLLLLSIYIPTLAHQPLLPLLTPHPILQSLGLFILIQATLILQPTTKQYPDAKTRAAKYHGSLQLFSFLLFLSGTAIIETNKHVNGLPHFHSVHAYLGVTTVSLLLVQYIFGFTIYITPQVWGGEEKAKKLWKWHRYIGYGVLVLLLITTGSAAWTDYVVSQLGVSKLGVVLGLVLIASGVYPRVQLGKLGLREY</sequence>
<evidence type="ECO:0000259" key="13">
    <source>
        <dbReference type="PROSITE" id="PS50939"/>
    </source>
</evidence>
<name>A0AAN6WE18_9PEZI</name>
<comment type="subcellular location">
    <subcellularLocation>
        <location evidence="2">Membrane</location>
        <topology evidence="2">Multi-pass membrane protein</topology>
    </subcellularLocation>
</comment>
<evidence type="ECO:0000256" key="9">
    <source>
        <dbReference type="ARBA" id="ARBA00023004"/>
    </source>
</evidence>
<dbReference type="GO" id="GO:0046872">
    <property type="term" value="F:metal ion binding"/>
    <property type="evidence" value="ECO:0007669"/>
    <property type="project" value="UniProtKB-KW"/>
</dbReference>
<organism evidence="14 15">
    <name type="scientific">Triangularia setosa</name>
    <dbReference type="NCBI Taxonomy" id="2587417"/>
    <lineage>
        <taxon>Eukaryota</taxon>
        <taxon>Fungi</taxon>
        <taxon>Dikarya</taxon>
        <taxon>Ascomycota</taxon>
        <taxon>Pezizomycotina</taxon>
        <taxon>Sordariomycetes</taxon>
        <taxon>Sordariomycetidae</taxon>
        <taxon>Sordariales</taxon>
        <taxon>Podosporaceae</taxon>
        <taxon>Triangularia</taxon>
    </lineage>
</organism>
<dbReference type="InterPro" id="IPR045150">
    <property type="entry name" value="CYB561D1/2"/>
</dbReference>
<proteinExistence type="predicted"/>
<reference evidence="14" key="2">
    <citation type="submission" date="2023-05" db="EMBL/GenBank/DDBJ databases">
        <authorList>
            <consortium name="Lawrence Berkeley National Laboratory"/>
            <person name="Steindorff A."/>
            <person name="Hensen N."/>
            <person name="Bonometti L."/>
            <person name="Westerberg I."/>
            <person name="Brannstrom I.O."/>
            <person name="Guillou S."/>
            <person name="Cros-Aarteil S."/>
            <person name="Calhoun S."/>
            <person name="Haridas S."/>
            <person name="Kuo A."/>
            <person name="Mondo S."/>
            <person name="Pangilinan J."/>
            <person name="Riley R."/>
            <person name="Labutti K."/>
            <person name="Andreopoulos B."/>
            <person name="Lipzen A."/>
            <person name="Chen C."/>
            <person name="Yanf M."/>
            <person name="Daum C."/>
            <person name="Ng V."/>
            <person name="Clum A."/>
            <person name="Ohm R."/>
            <person name="Martin F."/>
            <person name="Silar P."/>
            <person name="Natvig D."/>
            <person name="Lalanne C."/>
            <person name="Gautier V."/>
            <person name="Ament-Velasquez S.L."/>
            <person name="Kruys A."/>
            <person name="Hutchinson M.I."/>
            <person name="Powell A.J."/>
            <person name="Barry K."/>
            <person name="Miller A.N."/>
            <person name="Grigoriev I.V."/>
            <person name="Debuchy R."/>
            <person name="Gladieux P."/>
            <person name="Thoren M.H."/>
            <person name="Johannesson H."/>
        </authorList>
    </citation>
    <scope>NUCLEOTIDE SEQUENCE</scope>
    <source>
        <strain evidence="14">CBS 892.96</strain>
    </source>
</reference>
<dbReference type="EMBL" id="MU866100">
    <property type="protein sequence ID" value="KAK4180319.1"/>
    <property type="molecule type" value="Genomic_DNA"/>
</dbReference>
<dbReference type="Pfam" id="PF03188">
    <property type="entry name" value="Cytochrom_B561"/>
    <property type="match status" value="1"/>
</dbReference>
<comment type="cofactor">
    <cofactor evidence="1">
        <name>heme b</name>
        <dbReference type="ChEBI" id="CHEBI:60344"/>
    </cofactor>
</comment>
<evidence type="ECO:0000256" key="4">
    <source>
        <dbReference type="ARBA" id="ARBA00022617"/>
    </source>
</evidence>
<evidence type="ECO:0000313" key="14">
    <source>
        <dbReference type="EMBL" id="KAK4180319.1"/>
    </source>
</evidence>